<accession>A0A8R1I736</accession>
<evidence type="ECO:0000313" key="2">
    <source>
        <dbReference type="EnsemblMetazoa" id="CJA16137.1"/>
    </source>
</evidence>
<reference evidence="3" key="1">
    <citation type="submission" date="2010-08" db="EMBL/GenBank/DDBJ databases">
        <authorList>
            <consortium name="Caenorhabditis japonica Sequencing Consortium"/>
            <person name="Wilson R.K."/>
        </authorList>
    </citation>
    <scope>NUCLEOTIDE SEQUENCE [LARGE SCALE GENOMIC DNA]</scope>
    <source>
        <strain evidence="3">DF5081</strain>
    </source>
</reference>
<keyword evidence="3" id="KW-1185">Reference proteome</keyword>
<protein>
    <submittedName>
        <fullName evidence="2">Uncharacterized protein</fullName>
    </submittedName>
</protein>
<dbReference type="AlphaFoldDB" id="A0A8R1I736"/>
<feature type="compositionally biased region" description="Low complexity" evidence="1">
    <location>
        <begin position="174"/>
        <end position="184"/>
    </location>
</feature>
<reference evidence="2" key="2">
    <citation type="submission" date="2022-06" db="UniProtKB">
        <authorList>
            <consortium name="EnsemblMetazoa"/>
        </authorList>
    </citation>
    <scope>IDENTIFICATION</scope>
    <source>
        <strain evidence="2">DF5081</strain>
    </source>
</reference>
<feature type="compositionally biased region" description="Basic and acidic residues" evidence="1">
    <location>
        <begin position="197"/>
        <end position="207"/>
    </location>
</feature>
<name>A0A8R1I736_CAEJA</name>
<dbReference type="Proteomes" id="UP000005237">
    <property type="component" value="Unassembled WGS sequence"/>
</dbReference>
<feature type="region of interest" description="Disordered" evidence="1">
    <location>
        <begin position="174"/>
        <end position="207"/>
    </location>
</feature>
<proteinExistence type="predicted"/>
<sequence>MSDNEIITNEEAEDHARGIERTTMAVKIREDETTTAIPLSTTTRMPEQNSINEIGGSQFRSKTFSQTVTANGSAAQVFFPSPQPPLVFTPPAPISPPTFTMPSALGQFPQGIQQQNLPFPQQPAFPPQPVGLNPVGIPHQPTNALVAGVPNFPQQPVTLPTIGTNPTPTIGVLPPNQIQQLPQQPLQPQPALSPNPNEEKLSPNEENHEQLGCGWDWLTNSCKDVFALNWCGKCHDFGNIFLHDCKCVAPLIPLPTTIRPSAPPPPPPAPQRHPLFFWLV</sequence>
<dbReference type="EnsemblMetazoa" id="CJA16137.1">
    <property type="protein sequence ID" value="CJA16137.1"/>
    <property type="gene ID" value="WBGene00135341"/>
</dbReference>
<evidence type="ECO:0000256" key="1">
    <source>
        <dbReference type="SAM" id="MobiDB-lite"/>
    </source>
</evidence>
<evidence type="ECO:0000313" key="3">
    <source>
        <dbReference type="Proteomes" id="UP000005237"/>
    </source>
</evidence>
<organism evidence="2 3">
    <name type="scientific">Caenorhabditis japonica</name>
    <dbReference type="NCBI Taxonomy" id="281687"/>
    <lineage>
        <taxon>Eukaryota</taxon>
        <taxon>Metazoa</taxon>
        <taxon>Ecdysozoa</taxon>
        <taxon>Nematoda</taxon>
        <taxon>Chromadorea</taxon>
        <taxon>Rhabditida</taxon>
        <taxon>Rhabditina</taxon>
        <taxon>Rhabditomorpha</taxon>
        <taxon>Rhabditoidea</taxon>
        <taxon>Rhabditidae</taxon>
        <taxon>Peloderinae</taxon>
        <taxon>Caenorhabditis</taxon>
    </lineage>
</organism>